<dbReference type="AlphaFoldDB" id="A0A0A5G646"/>
<dbReference type="EMBL" id="AVPG01000012">
    <property type="protein sequence ID" value="KGX86648.1"/>
    <property type="molecule type" value="Genomic_DNA"/>
</dbReference>
<name>A0A0A5G646_9BACI</name>
<protein>
    <submittedName>
        <fullName evidence="2">Uncharacterized protein</fullName>
    </submittedName>
</protein>
<proteinExistence type="predicted"/>
<evidence type="ECO:0000256" key="1">
    <source>
        <dbReference type="SAM" id="MobiDB-lite"/>
    </source>
</evidence>
<organism evidence="2 3">
    <name type="scientific">Pontibacillus litoralis JSM 072002</name>
    <dbReference type="NCBI Taxonomy" id="1385512"/>
    <lineage>
        <taxon>Bacteria</taxon>
        <taxon>Bacillati</taxon>
        <taxon>Bacillota</taxon>
        <taxon>Bacilli</taxon>
        <taxon>Bacillales</taxon>
        <taxon>Bacillaceae</taxon>
        <taxon>Pontibacillus</taxon>
    </lineage>
</organism>
<evidence type="ECO:0000313" key="2">
    <source>
        <dbReference type="EMBL" id="KGX86648.1"/>
    </source>
</evidence>
<keyword evidence="3" id="KW-1185">Reference proteome</keyword>
<reference evidence="2 3" key="1">
    <citation type="submission" date="2013-08" db="EMBL/GenBank/DDBJ databases">
        <authorList>
            <person name="Huang J."/>
            <person name="Wang G."/>
        </authorList>
    </citation>
    <scope>NUCLEOTIDE SEQUENCE [LARGE SCALE GENOMIC DNA]</scope>
    <source>
        <strain evidence="2 3">JSM 072002</strain>
    </source>
</reference>
<accession>A0A0A5G646</accession>
<feature type="region of interest" description="Disordered" evidence="1">
    <location>
        <begin position="1"/>
        <end position="24"/>
    </location>
</feature>
<gene>
    <name evidence="2" type="ORF">N784_04520</name>
</gene>
<evidence type="ECO:0000313" key="3">
    <source>
        <dbReference type="Proteomes" id="UP000030401"/>
    </source>
</evidence>
<dbReference type="Proteomes" id="UP000030401">
    <property type="component" value="Unassembled WGS sequence"/>
</dbReference>
<sequence>MEQKYVGSPSQDVSAGTPGLHQGSSSLLEYLKGSLSDEYNLLHPNMPNPEKPEYVL</sequence>
<comment type="caution">
    <text evidence="2">The sequence shown here is derived from an EMBL/GenBank/DDBJ whole genome shotgun (WGS) entry which is preliminary data.</text>
</comment>
<dbReference type="OrthoDB" id="9804993at2"/>